<dbReference type="Proteomes" id="UP000031838">
    <property type="component" value="Chromosome 1"/>
</dbReference>
<dbReference type="GO" id="GO:0006313">
    <property type="term" value="P:DNA transposition"/>
    <property type="evidence" value="ECO:0007669"/>
    <property type="project" value="InterPro"/>
</dbReference>
<dbReference type="InterPro" id="IPR052546">
    <property type="entry name" value="Transposase_8_domain"/>
</dbReference>
<dbReference type="PANTHER" id="PTHR33609">
    <property type="entry name" value="LOW CALCIUM RESPONSE LOCUS PROTEIN S"/>
    <property type="match status" value="1"/>
</dbReference>
<dbReference type="HOGENOM" id="CLU_027402_34_1_4"/>
<dbReference type="PANTHER" id="PTHR33609:SF1">
    <property type="entry name" value="TRANSPOSASE"/>
    <property type="match status" value="1"/>
</dbReference>
<dbReference type="AlphaFoldDB" id="A0A0B6S385"/>
<proteinExistence type="predicted"/>
<dbReference type="KEGG" id="bgp:BGL_1c21920"/>
<sequence>MKKPRFTEVQMVTIPRQADKAPVAEVSKRHGIREQTIYNRRQHFGGMEAADVKRLKQSGQENARLKKMLAERDLELDVMKETNAKNGERARSPSAGCLRESAWPVGTASVRADVGGEVGAA</sequence>
<dbReference type="GO" id="GO:0003677">
    <property type="term" value="F:DNA binding"/>
    <property type="evidence" value="ECO:0007669"/>
    <property type="project" value="InterPro"/>
</dbReference>
<reference evidence="2" key="1">
    <citation type="submission" date="2011-03" db="EMBL/GenBank/DDBJ databases">
        <authorList>
            <person name="Voget S."/>
            <person name="Streit W.R."/>
            <person name="Jaeger K.E."/>
            <person name="Daniel R."/>
        </authorList>
    </citation>
    <scope>NUCLEOTIDE SEQUENCE [LARGE SCALE GENOMIC DNA]</scope>
    <source>
        <strain evidence="2">PG1</strain>
    </source>
</reference>
<dbReference type="GO" id="GO:0004803">
    <property type="term" value="F:transposase activity"/>
    <property type="evidence" value="ECO:0007669"/>
    <property type="project" value="InterPro"/>
</dbReference>
<dbReference type="Pfam" id="PF01527">
    <property type="entry name" value="HTH_Tnp_1"/>
    <property type="match status" value="1"/>
</dbReference>
<keyword evidence="2" id="KW-1185">Reference proteome</keyword>
<reference evidence="1 2" key="2">
    <citation type="journal article" date="2016" name="Appl. Microbiol. Biotechnol.">
        <title>Mutations improving production and secretion of extracellular lipase by Burkholderia glumae PG1.</title>
        <authorList>
            <person name="Knapp A."/>
            <person name="Voget S."/>
            <person name="Gao R."/>
            <person name="Zaburannyi N."/>
            <person name="Krysciak D."/>
            <person name="Breuer M."/>
            <person name="Hauer B."/>
            <person name="Streit W.R."/>
            <person name="Muller R."/>
            <person name="Daniel R."/>
            <person name="Jaeger K.E."/>
        </authorList>
    </citation>
    <scope>NUCLEOTIDE SEQUENCE [LARGE SCALE GENOMIC DNA]</scope>
    <source>
        <strain evidence="1 2">PG1</strain>
    </source>
</reference>
<protein>
    <submittedName>
        <fullName evidence="1">Transposase</fullName>
    </submittedName>
</protein>
<accession>A0A0B6S385</accession>
<name>A0A0B6S385_BURPL</name>
<dbReference type="EMBL" id="CP002580">
    <property type="protein sequence ID" value="AJK46696.1"/>
    <property type="molecule type" value="Genomic_DNA"/>
</dbReference>
<dbReference type="InterPro" id="IPR009057">
    <property type="entry name" value="Homeodomain-like_sf"/>
</dbReference>
<evidence type="ECO:0000313" key="1">
    <source>
        <dbReference type="EMBL" id="AJK46696.1"/>
    </source>
</evidence>
<dbReference type="InterPro" id="IPR002514">
    <property type="entry name" value="Transposase_8"/>
</dbReference>
<dbReference type="SUPFAM" id="SSF46689">
    <property type="entry name" value="Homeodomain-like"/>
    <property type="match status" value="1"/>
</dbReference>
<organism evidence="1 2">
    <name type="scientific">Burkholderia plantarii</name>
    <dbReference type="NCBI Taxonomy" id="41899"/>
    <lineage>
        <taxon>Bacteria</taxon>
        <taxon>Pseudomonadati</taxon>
        <taxon>Pseudomonadota</taxon>
        <taxon>Betaproteobacteria</taxon>
        <taxon>Burkholderiales</taxon>
        <taxon>Burkholderiaceae</taxon>
        <taxon>Burkholderia</taxon>
    </lineage>
</organism>
<evidence type="ECO:0000313" key="2">
    <source>
        <dbReference type="Proteomes" id="UP000031838"/>
    </source>
</evidence>
<gene>
    <name evidence="1" type="ORF">BGL_1c21920</name>
</gene>